<evidence type="ECO:0000256" key="1">
    <source>
        <dbReference type="ARBA" id="ARBA00022603"/>
    </source>
</evidence>
<proteinExistence type="predicted"/>
<keyword evidence="5" id="KW-1185">Reference proteome</keyword>
<dbReference type="Proteomes" id="UP000678513">
    <property type="component" value="Chromosome"/>
</dbReference>
<evidence type="ECO:0000313" key="4">
    <source>
        <dbReference type="EMBL" id="QUC07872.1"/>
    </source>
</evidence>
<dbReference type="PANTHER" id="PTHR43861:SF1">
    <property type="entry name" value="TRANS-ACONITATE 2-METHYLTRANSFERASE"/>
    <property type="match status" value="1"/>
</dbReference>
<keyword evidence="2" id="KW-0808">Transferase</keyword>
<dbReference type="InterPro" id="IPR041698">
    <property type="entry name" value="Methyltransf_25"/>
</dbReference>
<name>A0ABX7Y4X6_9ACTN</name>
<evidence type="ECO:0000259" key="3">
    <source>
        <dbReference type="Pfam" id="PF13649"/>
    </source>
</evidence>
<sequence>MKLDALEEYCEERAISRGLDHDARAIVEKAREDLAQIPETASLAVFSRVRGFLRTIVLGAVSDHVVDGVVQPRPDWDVEIWREFCVLARRLGVFEAGWEVDEVRLRPSYAWTAAGREPQGQVAADREDYFFMIRFAEEARAETAPVWIRRDDVAYFPWMIDYFREIEGIDFTGRRPMREGTAFCSDLGEMAFVKFTHASFNALLDAVRPGVFLDVGCGEGRHVVAASSHPAVRRALGVEVDPDVAASARARVTAQGGEIVTGDICCYQPDEPVDMAFACYMLFYLEEEQQVDMLRMIREALAPGGVFVLCQYFPDFEEPQEALVEETSGSDALARYVAEVARSCVDAEVLLNRMLAHFRSPVYWAKYRAMLREAGFRLKEILPADPLFYSFYIIAEKG</sequence>
<dbReference type="CDD" id="cd02440">
    <property type="entry name" value="AdoMet_MTases"/>
    <property type="match status" value="1"/>
</dbReference>
<dbReference type="Gene3D" id="3.40.50.150">
    <property type="entry name" value="Vaccinia Virus protein VP39"/>
    <property type="match status" value="1"/>
</dbReference>
<evidence type="ECO:0000256" key="2">
    <source>
        <dbReference type="ARBA" id="ARBA00022679"/>
    </source>
</evidence>
<gene>
    <name evidence="4" type="ORF">J5A65_13305</name>
</gene>
<dbReference type="Pfam" id="PF13649">
    <property type="entry name" value="Methyltransf_25"/>
    <property type="match status" value="1"/>
</dbReference>
<keyword evidence="1 4" id="KW-0489">Methyltransferase</keyword>
<accession>A0ABX7Y4X6</accession>
<feature type="domain" description="Methyltransferase" evidence="3">
    <location>
        <begin position="213"/>
        <end position="305"/>
    </location>
</feature>
<organism evidence="4 5">
    <name type="scientific">Arachnia rubra</name>
    <dbReference type="NCBI Taxonomy" id="1547448"/>
    <lineage>
        <taxon>Bacteria</taxon>
        <taxon>Bacillati</taxon>
        <taxon>Actinomycetota</taxon>
        <taxon>Actinomycetes</taxon>
        <taxon>Propionibacteriales</taxon>
        <taxon>Propionibacteriaceae</taxon>
        <taxon>Arachnia</taxon>
    </lineage>
</organism>
<dbReference type="RefSeq" id="WP_212322985.1">
    <property type="nucleotide sequence ID" value="NZ_AP024463.1"/>
</dbReference>
<protein>
    <submittedName>
        <fullName evidence="4">Methyltransferase domain-containing protein</fullName>
    </submittedName>
</protein>
<dbReference type="InterPro" id="IPR029063">
    <property type="entry name" value="SAM-dependent_MTases_sf"/>
</dbReference>
<dbReference type="PANTHER" id="PTHR43861">
    <property type="entry name" value="TRANS-ACONITATE 2-METHYLTRANSFERASE-RELATED"/>
    <property type="match status" value="1"/>
</dbReference>
<evidence type="ECO:0000313" key="5">
    <source>
        <dbReference type="Proteomes" id="UP000678513"/>
    </source>
</evidence>
<dbReference type="EMBL" id="CP072384">
    <property type="protein sequence ID" value="QUC07872.1"/>
    <property type="molecule type" value="Genomic_DNA"/>
</dbReference>
<dbReference type="GO" id="GO:0032259">
    <property type="term" value="P:methylation"/>
    <property type="evidence" value="ECO:0007669"/>
    <property type="project" value="UniProtKB-KW"/>
</dbReference>
<dbReference type="SUPFAM" id="SSF53335">
    <property type="entry name" value="S-adenosyl-L-methionine-dependent methyltransferases"/>
    <property type="match status" value="1"/>
</dbReference>
<dbReference type="GO" id="GO:0008168">
    <property type="term" value="F:methyltransferase activity"/>
    <property type="evidence" value="ECO:0007669"/>
    <property type="project" value="UniProtKB-KW"/>
</dbReference>
<reference evidence="4 5" key="1">
    <citation type="submission" date="2021-03" db="EMBL/GenBank/DDBJ databases">
        <title>Human Oral Microbial Genomes.</title>
        <authorList>
            <person name="Johnston C.D."/>
            <person name="Chen T."/>
            <person name="Dewhirst F.E."/>
        </authorList>
    </citation>
    <scope>NUCLEOTIDE SEQUENCE [LARGE SCALE GENOMIC DNA]</scope>
    <source>
        <strain evidence="4 5">DSMZ 100122</strain>
    </source>
</reference>